<gene>
    <name evidence="1" type="ORF">A4G23_00236</name>
</gene>
<dbReference type="AlphaFoldDB" id="A0A1D8FW63"/>
<proteinExistence type="predicted"/>
<name>A0A1D8FW63_9ACTN</name>
<dbReference type="KEGG" id="srn:A4G23_00236"/>
<accession>A0A1D8FW63</accession>
<sequence>MVSELTRLRDKALNSLKFAVAGRNEERTELD</sequence>
<evidence type="ECO:0000313" key="1">
    <source>
        <dbReference type="EMBL" id="AOT57449.1"/>
    </source>
</evidence>
<reference evidence="1 2" key="1">
    <citation type="submission" date="2016-09" db="EMBL/GenBank/DDBJ databases">
        <title>Streptomyces rubrolavendulae MJM4426 Genome sequencing and assembly.</title>
        <authorList>
            <person name="Kim J.-G."/>
        </authorList>
    </citation>
    <scope>NUCLEOTIDE SEQUENCE [LARGE SCALE GENOMIC DNA]</scope>
    <source>
        <strain evidence="1 2">MJM4426</strain>
    </source>
</reference>
<dbReference type="EMBL" id="CP017316">
    <property type="protein sequence ID" value="AOT57449.1"/>
    <property type="molecule type" value="Genomic_DNA"/>
</dbReference>
<organism evidence="1 2">
    <name type="scientific">Streptomyces rubrolavendulae</name>
    <dbReference type="NCBI Taxonomy" id="285473"/>
    <lineage>
        <taxon>Bacteria</taxon>
        <taxon>Bacillati</taxon>
        <taxon>Actinomycetota</taxon>
        <taxon>Actinomycetes</taxon>
        <taxon>Kitasatosporales</taxon>
        <taxon>Streptomycetaceae</taxon>
        <taxon>Streptomyces</taxon>
    </lineage>
</organism>
<keyword evidence="2" id="KW-1185">Reference proteome</keyword>
<evidence type="ECO:0000313" key="2">
    <source>
        <dbReference type="Proteomes" id="UP000095349"/>
    </source>
</evidence>
<dbReference type="STRING" id="285473.A4G23_00236"/>
<protein>
    <submittedName>
        <fullName evidence="1">Uncharacterized protein</fullName>
    </submittedName>
</protein>
<dbReference type="Proteomes" id="UP000095349">
    <property type="component" value="Chromosome"/>
</dbReference>